<dbReference type="SFLD" id="SFLDG01129">
    <property type="entry name" value="C1.5:_HAD__Beta-PGM__Phosphata"/>
    <property type="match status" value="1"/>
</dbReference>
<dbReference type="InterPro" id="IPR023214">
    <property type="entry name" value="HAD_sf"/>
</dbReference>
<sequence>MSNSKTVIAFDLYGTLLSTESIAKELAKYLPFEEKAQFIATIWRRYQLEYTFRMNSMSVYAPFEAVTTHALRQALSEHHHDISIPDMAKIMSAYNALSTFPDVEAGLLALAQDPDIDAYVFSNGSEAMVSASVTESPSLSVHAGVFKELITVQEVKCYKPDPRVYRYLLRKVGKAGKAAKNGDAGDVWLVSGNPFDIVGARACGLKTCWVARKDGDSGSGIWHDRMGEMASGGPHIIVDGVDEAVRRIQRLSKNITSLDAEAPAFVSRQS</sequence>
<reference evidence="3 4" key="1">
    <citation type="journal article" date="2014" name="Genome Announc.">
        <title>Draft genome sequence of Sclerotinia borealis, a psychrophilic plant pathogenic fungus.</title>
        <authorList>
            <person name="Mardanov A.V."/>
            <person name="Beletsky A.V."/>
            <person name="Kadnikov V.V."/>
            <person name="Ignatov A.N."/>
            <person name="Ravin N.V."/>
        </authorList>
    </citation>
    <scope>NUCLEOTIDE SEQUENCE [LARGE SCALE GENOMIC DNA]</scope>
    <source>
        <strain evidence="4">F-4157</strain>
    </source>
</reference>
<comment type="caution">
    <text evidence="3">The sequence shown here is derived from an EMBL/GenBank/DDBJ whole genome shotgun (WGS) entry which is preliminary data.</text>
</comment>
<gene>
    <name evidence="3" type="ORF">SBOR_8016</name>
</gene>
<dbReference type="InterPro" id="IPR051540">
    <property type="entry name" value="S-2-haloacid_dehalogenase"/>
</dbReference>
<dbReference type="OrthoDB" id="3256520at2759"/>
<proteinExistence type="inferred from homology"/>
<dbReference type="InterPro" id="IPR006439">
    <property type="entry name" value="HAD-SF_hydro_IA"/>
</dbReference>
<dbReference type="GO" id="GO:0016791">
    <property type="term" value="F:phosphatase activity"/>
    <property type="evidence" value="ECO:0007669"/>
    <property type="project" value="UniProtKB-ARBA"/>
</dbReference>
<dbReference type="PANTHER" id="PTHR43316:SF3">
    <property type="entry name" value="HALOACID DEHALOGENASE, TYPE II (AFU_ORTHOLOGUE AFUA_2G07750)-RELATED"/>
    <property type="match status" value="1"/>
</dbReference>
<dbReference type="PANTHER" id="PTHR43316">
    <property type="entry name" value="HYDROLASE, HALOACID DELAHOGENASE-RELATED"/>
    <property type="match status" value="1"/>
</dbReference>
<dbReference type="HOGENOM" id="CLU_045011_3_1_1"/>
<dbReference type="InterPro" id="IPR006328">
    <property type="entry name" value="2-HAD"/>
</dbReference>
<dbReference type="STRING" id="1432307.W9C6U5"/>
<evidence type="ECO:0000256" key="2">
    <source>
        <dbReference type="ARBA" id="ARBA00022801"/>
    </source>
</evidence>
<dbReference type="Gene3D" id="1.10.150.240">
    <property type="entry name" value="Putative phosphatase, domain 2"/>
    <property type="match status" value="1"/>
</dbReference>
<dbReference type="Proteomes" id="UP000019487">
    <property type="component" value="Unassembled WGS sequence"/>
</dbReference>
<comment type="similarity">
    <text evidence="1">Belongs to the HAD-like hydrolase superfamily. S-2-haloalkanoic acid dehalogenase family.</text>
</comment>
<evidence type="ECO:0000256" key="1">
    <source>
        <dbReference type="ARBA" id="ARBA00008106"/>
    </source>
</evidence>
<dbReference type="AlphaFoldDB" id="W9C6U5"/>
<dbReference type="Gene3D" id="3.40.50.1000">
    <property type="entry name" value="HAD superfamily/HAD-like"/>
    <property type="match status" value="1"/>
</dbReference>
<dbReference type="InterPro" id="IPR023198">
    <property type="entry name" value="PGP-like_dom2"/>
</dbReference>
<dbReference type="GO" id="GO:0019120">
    <property type="term" value="F:hydrolase activity, acting on acid halide bonds, in C-halide compounds"/>
    <property type="evidence" value="ECO:0007669"/>
    <property type="project" value="InterPro"/>
</dbReference>
<dbReference type="NCBIfam" id="TIGR01493">
    <property type="entry name" value="HAD-SF-IA-v2"/>
    <property type="match status" value="1"/>
</dbReference>
<dbReference type="Pfam" id="PF00702">
    <property type="entry name" value="Hydrolase"/>
    <property type="match status" value="1"/>
</dbReference>
<dbReference type="InterPro" id="IPR036412">
    <property type="entry name" value="HAD-like_sf"/>
</dbReference>
<dbReference type="PRINTS" id="PR00413">
    <property type="entry name" value="HADHALOGNASE"/>
</dbReference>
<evidence type="ECO:0000313" key="4">
    <source>
        <dbReference type="Proteomes" id="UP000019487"/>
    </source>
</evidence>
<organism evidence="3 4">
    <name type="scientific">Sclerotinia borealis (strain F-4128)</name>
    <dbReference type="NCBI Taxonomy" id="1432307"/>
    <lineage>
        <taxon>Eukaryota</taxon>
        <taxon>Fungi</taxon>
        <taxon>Dikarya</taxon>
        <taxon>Ascomycota</taxon>
        <taxon>Pezizomycotina</taxon>
        <taxon>Leotiomycetes</taxon>
        <taxon>Helotiales</taxon>
        <taxon>Sclerotiniaceae</taxon>
        <taxon>Sclerotinia</taxon>
    </lineage>
</organism>
<keyword evidence="2" id="KW-0378">Hydrolase</keyword>
<dbReference type="EMBL" id="AYSA01000478">
    <property type="protein sequence ID" value="ESZ91581.1"/>
    <property type="molecule type" value="Genomic_DNA"/>
</dbReference>
<name>W9C6U5_SCLBF</name>
<accession>W9C6U5</accession>
<dbReference type="NCBIfam" id="TIGR01428">
    <property type="entry name" value="HAD_type_II"/>
    <property type="match status" value="1"/>
</dbReference>
<keyword evidence="4" id="KW-1185">Reference proteome</keyword>
<dbReference type="SFLD" id="SFLDS00003">
    <property type="entry name" value="Haloacid_Dehalogenase"/>
    <property type="match status" value="1"/>
</dbReference>
<evidence type="ECO:0000313" key="3">
    <source>
        <dbReference type="EMBL" id="ESZ91581.1"/>
    </source>
</evidence>
<protein>
    <submittedName>
        <fullName evidence="3">Haloacid dehalogenase, type II</fullName>
    </submittedName>
</protein>
<dbReference type="SUPFAM" id="SSF56784">
    <property type="entry name" value="HAD-like"/>
    <property type="match status" value="1"/>
</dbReference>